<keyword evidence="4" id="KW-1185">Reference proteome</keyword>
<comment type="caution">
    <text evidence="3">The sequence shown here is derived from an EMBL/GenBank/DDBJ whole genome shotgun (WGS) entry which is preliminary data.</text>
</comment>
<organism evidence="3 4">
    <name type="scientific">Reticulomyxa filosa</name>
    <dbReference type="NCBI Taxonomy" id="46433"/>
    <lineage>
        <taxon>Eukaryota</taxon>
        <taxon>Sar</taxon>
        <taxon>Rhizaria</taxon>
        <taxon>Retaria</taxon>
        <taxon>Foraminifera</taxon>
        <taxon>Monothalamids</taxon>
        <taxon>Reticulomyxidae</taxon>
        <taxon>Reticulomyxa</taxon>
    </lineage>
</organism>
<evidence type="ECO:0000256" key="1">
    <source>
        <dbReference type="SAM" id="Coils"/>
    </source>
</evidence>
<feature type="non-terminal residue" evidence="3">
    <location>
        <position position="1"/>
    </location>
</feature>
<sequence>ARTRKIESERRRSSLTHLDVLGLKNEAKKLKQDIREVKSDLVYRSKELATDQDITAVKKLKMGSPAFGVKDVEQTPAPSPKLQAQKNNNNNDGDGNDDAGDDDDDDDEDWKHTEEYGNYNNQNVGVPNEFGNGSDEEEQDEHPGPLLSVQHGTSSFRHRESKITIEELQSMFDGKTQLVQDLQRQMETLRQSRQTEIYTLQNGLKQMIEQCRLWWQKLLQRYQQLEKRIPSVQ</sequence>
<reference evidence="3 4" key="1">
    <citation type="journal article" date="2013" name="Curr. Biol.">
        <title>The Genome of the Foraminiferan Reticulomyxa filosa.</title>
        <authorList>
            <person name="Glockner G."/>
            <person name="Hulsmann N."/>
            <person name="Schleicher M."/>
            <person name="Noegel A.A."/>
            <person name="Eichinger L."/>
            <person name="Gallinger C."/>
            <person name="Pawlowski J."/>
            <person name="Sierra R."/>
            <person name="Euteneuer U."/>
            <person name="Pillet L."/>
            <person name="Moustafa A."/>
            <person name="Platzer M."/>
            <person name="Groth M."/>
            <person name="Szafranski K."/>
            <person name="Schliwa M."/>
        </authorList>
    </citation>
    <scope>NUCLEOTIDE SEQUENCE [LARGE SCALE GENOMIC DNA]</scope>
</reference>
<protein>
    <submittedName>
        <fullName evidence="3">Nucleolar transcription factor 1-A</fullName>
    </submittedName>
</protein>
<feature type="region of interest" description="Disordered" evidence="2">
    <location>
        <begin position="67"/>
        <end position="155"/>
    </location>
</feature>
<evidence type="ECO:0000313" key="3">
    <source>
        <dbReference type="EMBL" id="ETO17788.1"/>
    </source>
</evidence>
<accession>X6MUW1</accession>
<dbReference type="AlphaFoldDB" id="X6MUW1"/>
<dbReference type="EMBL" id="ASPP01015985">
    <property type="protein sequence ID" value="ETO17788.1"/>
    <property type="molecule type" value="Genomic_DNA"/>
</dbReference>
<dbReference type="Proteomes" id="UP000023152">
    <property type="component" value="Unassembled WGS sequence"/>
</dbReference>
<feature type="compositionally biased region" description="Acidic residues" evidence="2">
    <location>
        <begin position="94"/>
        <end position="108"/>
    </location>
</feature>
<keyword evidence="1" id="KW-0175">Coiled coil</keyword>
<name>X6MUW1_RETFI</name>
<gene>
    <name evidence="3" type="ORF">RFI_19522</name>
</gene>
<proteinExistence type="predicted"/>
<evidence type="ECO:0000256" key="2">
    <source>
        <dbReference type="SAM" id="MobiDB-lite"/>
    </source>
</evidence>
<evidence type="ECO:0000313" key="4">
    <source>
        <dbReference type="Proteomes" id="UP000023152"/>
    </source>
</evidence>
<feature type="coiled-coil region" evidence="1">
    <location>
        <begin position="165"/>
        <end position="192"/>
    </location>
</feature>